<dbReference type="SUPFAM" id="SSF54637">
    <property type="entry name" value="Thioesterase/thiol ester dehydrase-isomerase"/>
    <property type="match status" value="2"/>
</dbReference>
<dbReference type="OMA" id="NARNDHA"/>
<gene>
    <name evidence="3" type="ORF">B7463_g10252</name>
</gene>
<accession>A0A3E2GYA2</accession>
<proteinExistence type="predicted"/>
<dbReference type="AlphaFoldDB" id="A0A3E2GYA2"/>
<dbReference type="InterPro" id="IPR003703">
    <property type="entry name" value="Acyl_CoA_thio"/>
</dbReference>
<dbReference type="GO" id="GO:0047617">
    <property type="term" value="F:fatty acyl-CoA hydrolase activity"/>
    <property type="evidence" value="ECO:0007669"/>
    <property type="project" value="InterPro"/>
</dbReference>
<evidence type="ECO:0000259" key="1">
    <source>
        <dbReference type="Pfam" id="PF13622"/>
    </source>
</evidence>
<dbReference type="GO" id="GO:0005782">
    <property type="term" value="C:peroxisomal matrix"/>
    <property type="evidence" value="ECO:0007669"/>
    <property type="project" value="UniProtKB-SubCell"/>
</dbReference>
<evidence type="ECO:0000313" key="3">
    <source>
        <dbReference type="EMBL" id="RFU26081.1"/>
    </source>
</evidence>
<keyword evidence="4" id="KW-1185">Reference proteome</keyword>
<dbReference type="InterPro" id="IPR029069">
    <property type="entry name" value="HotDog_dom_sf"/>
</dbReference>
<dbReference type="OrthoDB" id="68328at2759"/>
<evidence type="ECO:0000313" key="4">
    <source>
        <dbReference type="Proteomes" id="UP000258309"/>
    </source>
</evidence>
<dbReference type="CDD" id="cd03444">
    <property type="entry name" value="Thioesterase_II_repeat1"/>
    <property type="match status" value="1"/>
</dbReference>
<dbReference type="Proteomes" id="UP000258309">
    <property type="component" value="Unassembled WGS sequence"/>
</dbReference>
<comment type="caution">
    <text evidence="3">The sequence shown here is derived from an EMBL/GenBank/DDBJ whole genome shotgun (WGS) entry which is preliminary data.</text>
</comment>
<organism evidence="3 4">
    <name type="scientific">Scytalidium lignicola</name>
    <name type="common">Hyphomycete</name>
    <dbReference type="NCBI Taxonomy" id="5539"/>
    <lineage>
        <taxon>Eukaryota</taxon>
        <taxon>Fungi</taxon>
        <taxon>Dikarya</taxon>
        <taxon>Ascomycota</taxon>
        <taxon>Pezizomycotina</taxon>
        <taxon>Leotiomycetes</taxon>
        <taxon>Leotiomycetes incertae sedis</taxon>
        <taxon>Scytalidium</taxon>
    </lineage>
</organism>
<dbReference type="GO" id="GO:0006637">
    <property type="term" value="P:acyl-CoA metabolic process"/>
    <property type="evidence" value="ECO:0007669"/>
    <property type="project" value="InterPro"/>
</dbReference>
<dbReference type="GO" id="GO:0009062">
    <property type="term" value="P:fatty acid catabolic process"/>
    <property type="evidence" value="ECO:0007669"/>
    <property type="project" value="TreeGrafter"/>
</dbReference>
<feature type="non-terminal residue" evidence="3">
    <location>
        <position position="352"/>
    </location>
</feature>
<sequence length="352" mass="40063">MDDSQTLFKPPPLDPSKSLIENLLELTSLNQVYPKLFTNTRPAWHPPGARGIFGGVTIAQCLLAANQTVPHNFAIHSINCFFLLAGNSNIPIIYHVECLREGKSFATRNVKAMQKEKLIFTSTISFVRLESDRKKLIEHAEPIPPNVPIPKDDIDDGLTQGDETGEWPYINRRIGIVNITSPNPHEKFTHQWVKARGKISASGSHQIHLAALAYMSDSYLIGVIPRVHNIWRFTRPPFTELILPGDDLWMHSKIHGEIPILDREERLENEDLEIGMMVTLNHTMFFHNPLKVRADEWMLTELRSHWAGDERGVAYQKIWTKDGVLIASCIQEAVIRLKQDDIKTEKECTSKL</sequence>
<dbReference type="PANTHER" id="PTHR11066:SF34">
    <property type="entry name" value="ACYL-COENZYME A THIOESTERASE 8"/>
    <property type="match status" value="1"/>
</dbReference>
<dbReference type="PANTHER" id="PTHR11066">
    <property type="entry name" value="ACYL-COA THIOESTERASE"/>
    <property type="match status" value="1"/>
</dbReference>
<name>A0A3E2GYA2_SCYLI</name>
<dbReference type="STRING" id="5539.A0A3E2GYA2"/>
<feature type="non-terminal residue" evidence="3">
    <location>
        <position position="1"/>
    </location>
</feature>
<dbReference type="InterPro" id="IPR049449">
    <property type="entry name" value="TesB_ACOT8-like_N"/>
</dbReference>
<dbReference type="CDD" id="cd03445">
    <property type="entry name" value="Thioesterase_II_repeat2"/>
    <property type="match status" value="1"/>
</dbReference>
<feature type="domain" description="Acyl-CoA thioesterase-like C-terminal" evidence="2">
    <location>
        <begin position="168"/>
        <end position="335"/>
    </location>
</feature>
<evidence type="ECO:0000259" key="2">
    <source>
        <dbReference type="Pfam" id="PF20789"/>
    </source>
</evidence>
<feature type="domain" description="Acyl-CoA thioesterase-like N-terminal HotDog" evidence="1">
    <location>
        <begin position="42"/>
        <end position="126"/>
    </location>
</feature>
<dbReference type="Gene3D" id="3.10.129.10">
    <property type="entry name" value="Hotdog Thioesterase"/>
    <property type="match status" value="2"/>
</dbReference>
<evidence type="ECO:0008006" key="5">
    <source>
        <dbReference type="Google" id="ProtNLM"/>
    </source>
</evidence>
<dbReference type="InterPro" id="IPR049450">
    <property type="entry name" value="ACOT8-like_C"/>
</dbReference>
<reference evidence="3 4" key="1">
    <citation type="submission" date="2018-05" db="EMBL/GenBank/DDBJ databases">
        <title>Draft genome sequence of Scytalidium lignicola DSM 105466, a ubiquitous saprotrophic fungus.</title>
        <authorList>
            <person name="Buettner E."/>
            <person name="Gebauer A.M."/>
            <person name="Hofrichter M."/>
            <person name="Liers C."/>
            <person name="Kellner H."/>
        </authorList>
    </citation>
    <scope>NUCLEOTIDE SEQUENCE [LARGE SCALE GENOMIC DNA]</scope>
    <source>
        <strain evidence="3 4">DSM 105466</strain>
    </source>
</reference>
<dbReference type="Pfam" id="PF13622">
    <property type="entry name" value="4HBT_3"/>
    <property type="match status" value="1"/>
</dbReference>
<protein>
    <recommendedName>
        <fullName evidence="5">Acyl-CoA hydrolase</fullName>
    </recommendedName>
</protein>
<dbReference type="Pfam" id="PF20789">
    <property type="entry name" value="4HBT_3C"/>
    <property type="match status" value="1"/>
</dbReference>
<dbReference type="EMBL" id="NCSJ02000286">
    <property type="protein sequence ID" value="RFU26081.1"/>
    <property type="molecule type" value="Genomic_DNA"/>
</dbReference>